<protein>
    <submittedName>
        <fullName evidence="2">Uncharacterized protein</fullName>
    </submittedName>
</protein>
<proteinExistence type="predicted"/>
<evidence type="ECO:0000256" key="1">
    <source>
        <dbReference type="SAM" id="MobiDB-lite"/>
    </source>
</evidence>
<dbReference type="Proteomes" id="UP000187209">
    <property type="component" value="Unassembled WGS sequence"/>
</dbReference>
<dbReference type="AlphaFoldDB" id="A0A1R2CKD2"/>
<evidence type="ECO:0000313" key="3">
    <source>
        <dbReference type="Proteomes" id="UP000187209"/>
    </source>
</evidence>
<organism evidence="2 3">
    <name type="scientific">Stentor coeruleus</name>
    <dbReference type="NCBI Taxonomy" id="5963"/>
    <lineage>
        <taxon>Eukaryota</taxon>
        <taxon>Sar</taxon>
        <taxon>Alveolata</taxon>
        <taxon>Ciliophora</taxon>
        <taxon>Postciliodesmatophora</taxon>
        <taxon>Heterotrichea</taxon>
        <taxon>Heterotrichida</taxon>
        <taxon>Stentoridae</taxon>
        <taxon>Stentor</taxon>
    </lineage>
</organism>
<gene>
    <name evidence="2" type="ORF">SteCoe_8352</name>
</gene>
<feature type="compositionally biased region" description="Low complexity" evidence="1">
    <location>
        <begin position="11"/>
        <end position="22"/>
    </location>
</feature>
<comment type="caution">
    <text evidence="2">The sequence shown here is derived from an EMBL/GenBank/DDBJ whole genome shotgun (WGS) entry which is preliminary data.</text>
</comment>
<name>A0A1R2CKD2_9CILI</name>
<dbReference type="EMBL" id="MPUH01000125">
    <property type="protein sequence ID" value="OMJ89457.1"/>
    <property type="molecule type" value="Genomic_DNA"/>
</dbReference>
<evidence type="ECO:0000313" key="2">
    <source>
        <dbReference type="EMBL" id="OMJ89457.1"/>
    </source>
</evidence>
<sequence>MAEIDPIKNLSSGPSKSSSTNESRAHSQKSTEYLSINYTIEKILGLRAGKRTNSFRAGTSANLKSIIHTIIKKIKFSTRYKYAVIYYDTSTNSNPYIEWRKLNDKSDINIANPIKIRVCRYKITPPKPTIEPVQVAVPTLVPQQVPMGSIPNYTGFNPFNPGFMAFYMAYLNYMQYHRMQSFMQ</sequence>
<accession>A0A1R2CKD2</accession>
<keyword evidence="3" id="KW-1185">Reference proteome</keyword>
<reference evidence="2 3" key="1">
    <citation type="submission" date="2016-11" db="EMBL/GenBank/DDBJ databases">
        <title>The macronuclear genome of Stentor coeruleus: a giant cell with tiny introns.</title>
        <authorList>
            <person name="Slabodnick M."/>
            <person name="Ruby J.G."/>
            <person name="Reiff S.B."/>
            <person name="Swart E.C."/>
            <person name="Gosai S."/>
            <person name="Prabakaran S."/>
            <person name="Witkowska E."/>
            <person name="Larue G.E."/>
            <person name="Fisher S."/>
            <person name="Freeman R.M."/>
            <person name="Gunawardena J."/>
            <person name="Chu W."/>
            <person name="Stover N.A."/>
            <person name="Gregory B.D."/>
            <person name="Nowacki M."/>
            <person name="Derisi J."/>
            <person name="Roy S.W."/>
            <person name="Marshall W.F."/>
            <person name="Sood P."/>
        </authorList>
    </citation>
    <scope>NUCLEOTIDE SEQUENCE [LARGE SCALE GENOMIC DNA]</scope>
    <source>
        <strain evidence="2">WM001</strain>
    </source>
</reference>
<feature type="region of interest" description="Disordered" evidence="1">
    <location>
        <begin position="1"/>
        <end position="28"/>
    </location>
</feature>